<feature type="coiled-coil region" evidence="3">
    <location>
        <begin position="723"/>
        <end position="750"/>
    </location>
</feature>
<dbReference type="InterPro" id="IPR035899">
    <property type="entry name" value="DBL_dom_sf"/>
</dbReference>
<dbReference type="Pfam" id="PF19056">
    <property type="entry name" value="WD40_2"/>
    <property type="match status" value="1"/>
</dbReference>
<feature type="compositionally biased region" description="Polar residues" evidence="4">
    <location>
        <begin position="355"/>
        <end position="365"/>
    </location>
</feature>
<feature type="compositionally biased region" description="Low complexity" evidence="4">
    <location>
        <begin position="470"/>
        <end position="495"/>
    </location>
</feature>
<dbReference type="GO" id="GO:0005737">
    <property type="term" value="C:cytoplasm"/>
    <property type="evidence" value="ECO:0007669"/>
    <property type="project" value="UniProtKB-ARBA"/>
</dbReference>
<dbReference type="InterPro" id="IPR039919">
    <property type="entry name" value="ARHGEF10/ARHGEF17"/>
</dbReference>
<evidence type="ECO:0000313" key="7">
    <source>
        <dbReference type="Proteomes" id="UP000639338"/>
    </source>
</evidence>
<dbReference type="Pfam" id="PF19057">
    <property type="entry name" value="PH_19"/>
    <property type="match status" value="1"/>
</dbReference>
<dbReference type="GO" id="GO:0051496">
    <property type="term" value="P:positive regulation of stress fiber assembly"/>
    <property type="evidence" value="ECO:0007669"/>
    <property type="project" value="TreeGrafter"/>
</dbReference>
<organism evidence="6 7">
    <name type="scientific">Aphidius gifuensis</name>
    <name type="common">Parasitoid wasp</name>
    <dbReference type="NCBI Taxonomy" id="684658"/>
    <lineage>
        <taxon>Eukaryota</taxon>
        <taxon>Metazoa</taxon>
        <taxon>Ecdysozoa</taxon>
        <taxon>Arthropoda</taxon>
        <taxon>Hexapoda</taxon>
        <taxon>Insecta</taxon>
        <taxon>Pterygota</taxon>
        <taxon>Neoptera</taxon>
        <taxon>Endopterygota</taxon>
        <taxon>Hymenoptera</taxon>
        <taxon>Apocrita</taxon>
        <taxon>Ichneumonoidea</taxon>
        <taxon>Braconidae</taxon>
        <taxon>Aphidiinae</taxon>
        <taxon>Aphidius</taxon>
    </lineage>
</organism>
<dbReference type="PANTHER" id="PTHR12877">
    <property type="entry name" value="RHO GUANINE NUCLEOTIDE EXCHANGE FACTOR"/>
    <property type="match status" value="1"/>
</dbReference>
<proteinExistence type="predicted"/>
<evidence type="ECO:0000313" key="6">
    <source>
        <dbReference type="EMBL" id="KAF7989094.1"/>
    </source>
</evidence>
<feature type="region of interest" description="Disordered" evidence="4">
    <location>
        <begin position="1559"/>
        <end position="1592"/>
    </location>
</feature>
<sequence>MASGNSGCSGTCLSVPSVSSTRCVNLEFPPPPPYPPPKNEQLHNQHNGGIVGAGGGIKNYQNLKNTQKLIQDYSYACYEGPGPSRPYSSNGTIFYPNYIMDNPGSRQHWAAAYHLHRKPPVRDPSKRHTYVTRYGTEENIYEEITEIRQCQMGISSSRRSLVAEEVRRVQFGHRRILGELNLSVEAMLMPSMNEDNEEHCQLSDNHQINDRKKNSSALFLCNDDSMAPVGCDLDSGFSGSSSASYRSGLGSLRRDLGKSSLTSSSCTKLIGSTHRKNKASMIWKKGWKGWKKLGAFSSPSKIGDEPRSRCQSWDDVGGTARMETITKRQDQKPQPQQQIQQQQQPQQSPQHTVLEATNSNASGHSIKSEDSWCSASDHEHSSDDESEKSNISVKSNCQLRNTLHKAKTLCDKWRSQNIRLNNTTNETPIDSGVNNQGRLSRWFSIRRGSTHQYDIDSSSSDTSTALLCSPVKQQHQQQQQQSSPLSSTPIQQSPSTHISPMSRLTEVEEESYVTGSSVSTSASATAMMQFQCIHHRRQAPPTLPPAPPNLTPQQLKRRHIVAAIVHSENSYVATLQRLVNDYKKQLEESSPPVLSQTKIATLFHRLPEILQCHTLFRIALAECVRSWDKDEKLGDVFVANFSKAIVLDIYSGFINNFSVAMDLAKQESKRKTALNDFFKVKQISAHDRLSFFGLMVKPVQRFPQFILFLQDLLKHTPQGHDDRMSLQLALTQLESLAEMLNERKREAEQFQAFKEMLRHVSGKLSHRPLSSSSRYLIREDNVTQLEFNQNGMITKSKRRRLLLLNDLVVCVSVTPRSIDDFSSSERLTLKWTYPVSDIEIQDTSTSPTLSRLLTAGLNKGGSLKSEKSGGMNESSQAGADSICAEMNDLMHDYEVVSRISDLVTQLKGTYEGMTVATTKQILQSIQSSIQQKDEDMIWADSCCLQLMTKQGQMYTFQTDNPLVKKDWITELRLAQLALDPNNSPSWEVPEQEQRPSTKMPLFVSSQSVYHSQHKSEVRCGCYYTTQNPKPTRRRSTRNPQSYLWICTGDGVSSHVTVFNQSTSTNSSAITLKKVSTFDLFETRVAAIEFIRGYDNTNNNNTIKCGDQVWMGTDSRKIIIYSASEPEKHEEICNLTVNGSVIQIKYHCDNVFVALGNGTLIIYKRQIDGTWGITSDTSIITLGNDPVACLMPINSTVYAACGKKVWVLSGLTGEIIKNFSVQHEHLGNVKLMAHSGVGLWVALKNSSTVCLYHTETFKHLQDINIASNILRVTKSSILDKLSASSSSNNCSNSNDNNNSQLSVTVTALMACKGLLWVGTNVGISLTIPLPRLEGVPIISGRVNISYHAHFGPITFLLAIQNNKNWITSGKDEQIINNNDQEIELQQLKNQQAEDETNQRNRTNSIINESSAASSTASSSSFSYNVDKLKQHLSGSPVALRRKRNKDNDYRGSKTLPRGFGGVLSNNTTTNGLLSTSITSSQSSGENCDVYGLYSELMHLKDYDNDNNSGIDPIYESLRRSDPELAAIPNKVNTLDRRLKMKITRPRSLDLSNWSVDSHASSLYTSSGSEENINNKNGKLSRNSSTTSRTIRTTFNLEVPNTNSNNNIIINNNNNENNNTQVRILNNKTTGTTKRININSNNSNNNNNNNGNSNSKTQQQIEQPKRTVLTLMGGRGYVNWRQLNTSNHQQQQPFLSDKNTKAAAYKEPNSNDAHIVLWEMKL</sequence>
<dbReference type="InterPro" id="IPR011993">
    <property type="entry name" value="PH-like_dom_sf"/>
</dbReference>
<feature type="region of interest" description="Disordered" evidence="4">
    <location>
        <begin position="325"/>
        <end position="391"/>
    </location>
</feature>
<dbReference type="FunFam" id="1.20.900.10:FF:000003">
    <property type="entry name" value="Rho guanine nucleotide exchange factor 10 like"/>
    <property type="match status" value="1"/>
</dbReference>
<feature type="region of interest" description="Disordered" evidence="4">
    <location>
        <begin position="470"/>
        <end position="518"/>
    </location>
</feature>
<dbReference type="GO" id="GO:0030036">
    <property type="term" value="P:actin cytoskeleton organization"/>
    <property type="evidence" value="ECO:0007669"/>
    <property type="project" value="TreeGrafter"/>
</dbReference>
<dbReference type="Pfam" id="PF00621">
    <property type="entry name" value="RhoGEF"/>
    <property type="match status" value="1"/>
</dbReference>
<evidence type="ECO:0000256" key="3">
    <source>
        <dbReference type="SAM" id="Coils"/>
    </source>
</evidence>
<dbReference type="GO" id="GO:0005085">
    <property type="term" value="F:guanyl-nucleotide exchange factor activity"/>
    <property type="evidence" value="ECO:0007669"/>
    <property type="project" value="UniProtKB-KW"/>
</dbReference>
<dbReference type="Gene3D" id="2.30.29.30">
    <property type="entry name" value="Pleckstrin-homology domain (PH domain)/Phosphotyrosine-binding domain (PTB)"/>
    <property type="match status" value="1"/>
</dbReference>
<comment type="caution">
    <text evidence="6">The sequence shown here is derived from an EMBL/GenBank/DDBJ whole genome shotgun (WGS) entry which is preliminary data.</text>
</comment>
<keyword evidence="3" id="KW-0175">Coiled coil</keyword>
<dbReference type="InterPro" id="IPR036322">
    <property type="entry name" value="WD40_repeat_dom_sf"/>
</dbReference>
<feature type="domain" description="DH" evidence="5">
    <location>
        <begin position="556"/>
        <end position="743"/>
    </location>
</feature>
<keyword evidence="2" id="KW-0344">Guanine-nucleotide releasing factor</keyword>
<dbReference type="Gene3D" id="1.20.900.10">
    <property type="entry name" value="Dbl homology (DH) domain"/>
    <property type="match status" value="1"/>
</dbReference>
<dbReference type="SMART" id="SM00325">
    <property type="entry name" value="RhoGEF"/>
    <property type="match status" value="1"/>
</dbReference>
<dbReference type="InterPro" id="IPR000219">
    <property type="entry name" value="DH_dom"/>
</dbReference>
<feature type="compositionally biased region" description="Polar residues" evidence="4">
    <location>
        <begin position="1559"/>
        <end position="1578"/>
    </location>
</feature>
<dbReference type="SMART" id="SM00233">
    <property type="entry name" value="PH"/>
    <property type="match status" value="1"/>
</dbReference>
<dbReference type="OrthoDB" id="28697at2759"/>
<dbReference type="PROSITE" id="PS50010">
    <property type="entry name" value="DH_2"/>
    <property type="match status" value="1"/>
</dbReference>
<feature type="compositionally biased region" description="Basic and acidic residues" evidence="4">
    <location>
        <begin position="366"/>
        <end position="383"/>
    </location>
</feature>
<reference evidence="6 7" key="1">
    <citation type="submission" date="2020-08" db="EMBL/GenBank/DDBJ databases">
        <title>Aphidius gifuensis genome sequencing and assembly.</title>
        <authorList>
            <person name="Du Z."/>
        </authorList>
    </citation>
    <scope>NUCLEOTIDE SEQUENCE [LARGE SCALE GENOMIC DNA]</scope>
    <source>
        <strain evidence="6">YNYX2018</strain>
        <tissue evidence="6">Adults</tissue>
    </source>
</reference>
<feature type="compositionally biased region" description="Low complexity" evidence="4">
    <location>
        <begin position="1579"/>
        <end position="1592"/>
    </location>
</feature>
<name>A0A834XPK9_APHGI</name>
<feature type="compositionally biased region" description="Polar residues" evidence="4">
    <location>
        <begin position="1398"/>
        <end position="1407"/>
    </location>
</feature>
<feature type="compositionally biased region" description="Low complexity" evidence="4">
    <location>
        <begin position="332"/>
        <end position="350"/>
    </location>
</feature>
<dbReference type="InterPro" id="IPR001849">
    <property type="entry name" value="PH_domain"/>
</dbReference>
<dbReference type="Proteomes" id="UP000639338">
    <property type="component" value="Unassembled WGS sequence"/>
</dbReference>
<feature type="compositionally biased region" description="Pro residues" evidence="4">
    <location>
        <begin position="29"/>
        <end position="38"/>
    </location>
</feature>
<protein>
    <recommendedName>
        <fullName evidence="5">DH domain-containing protein</fullName>
    </recommendedName>
</protein>
<evidence type="ECO:0000259" key="5">
    <source>
        <dbReference type="PROSITE" id="PS50010"/>
    </source>
</evidence>
<gene>
    <name evidence="6" type="ORF">HCN44_007404</name>
</gene>
<feature type="region of interest" description="Disordered" evidence="4">
    <location>
        <begin position="1432"/>
        <end position="1461"/>
    </location>
</feature>
<evidence type="ECO:0000256" key="2">
    <source>
        <dbReference type="ARBA" id="ARBA00022658"/>
    </source>
</evidence>
<keyword evidence="1" id="KW-0597">Phosphoprotein</keyword>
<dbReference type="SUPFAM" id="SSF48065">
    <property type="entry name" value="DBL homology domain (DH-domain)"/>
    <property type="match status" value="1"/>
</dbReference>
<accession>A0A834XPK9</accession>
<dbReference type="SUPFAM" id="SSF50729">
    <property type="entry name" value="PH domain-like"/>
    <property type="match status" value="1"/>
</dbReference>
<feature type="compositionally biased region" description="Low complexity" evidence="4">
    <location>
        <begin position="1634"/>
        <end position="1653"/>
    </location>
</feature>
<feature type="region of interest" description="Disordered" evidence="4">
    <location>
        <begin position="1627"/>
        <end position="1660"/>
    </location>
</feature>
<keyword evidence="7" id="KW-1185">Reference proteome</keyword>
<dbReference type="SUPFAM" id="SSF50978">
    <property type="entry name" value="WD40 repeat-like"/>
    <property type="match status" value="1"/>
</dbReference>
<feature type="region of interest" description="Disordered" evidence="4">
    <location>
        <begin position="29"/>
        <end position="48"/>
    </location>
</feature>
<feature type="region of interest" description="Disordered" evidence="4">
    <location>
        <begin position="1388"/>
        <end position="1416"/>
    </location>
</feature>
<dbReference type="EMBL" id="JACMRX010000005">
    <property type="protein sequence ID" value="KAF7989094.1"/>
    <property type="molecule type" value="Genomic_DNA"/>
</dbReference>
<dbReference type="CDD" id="cd00160">
    <property type="entry name" value="RhoGEF"/>
    <property type="match status" value="1"/>
</dbReference>
<evidence type="ECO:0000256" key="1">
    <source>
        <dbReference type="ARBA" id="ARBA00022553"/>
    </source>
</evidence>
<evidence type="ECO:0000256" key="4">
    <source>
        <dbReference type="SAM" id="MobiDB-lite"/>
    </source>
</evidence>
<dbReference type="PANTHER" id="PTHR12877:SF7">
    <property type="entry name" value="RHO GUANINE NUCLEOTIDE EXCHANGE FACTOR 10-LIKE PROTEIN"/>
    <property type="match status" value="1"/>
</dbReference>